<dbReference type="KEGG" id="cbx:Cenrod_2364"/>
<sequence>MSTDTLQKLCDLGALEKKVEIIEPRFPGYIRYKIMVPEADKLKLRVQKEITTSQDDFISLLITG</sequence>
<proteinExistence type="predicted"/>
<name>U5NDX9_9BURK</name>
<dbReference type="EMBL" id="CP004885">
    <property type="protein sequence ID" value="AGX88423.1"/>
    <property type="molecule type" value="Genomic_DNA"/>
</dbReference>
<accession>U5NDX9</accession>
<dbReference type="RefSeq" id="WP_022776073.1">
    <property type="nucleotide sequence ID" value="NC_022576.1"/>
</dbReference>
<keyword evidence="2" id="KW-1185">Reference proteome</keyword>
<dbReference type="Proteomes" id="UP000017184">
    <property type="component" value="Chromosome"/>
</dbReference>
<dbReference type="AlphaFoldDB" id="U5NDX9"/>
<evidence type="ECO:0000313" key="2">
    <source>
        <dbReference type="Proteomes" id="UP000017184"/>
    </source>
</evidence>
<dbReference type="HOGENOM" id="CLU_2859402_0_0_4"/>
<reference evidence="1 2" key="1">
    <citation type="journal article" date="2013" name="Genome Biol.">
        <title>Genomic analysis reveals key aspects of prokaryotic symbiosis in the phototrophic consortium "Chlorochromatium aggregatum".</title>
        <authorList>
            <person name="Liu Z."/>
            <person name="Muller J."/>
            <person name="Li T."/>
            <person name="Alvey R.M."/>
            <person name="Vogl K."/>
            <person name="Frigaard N.U."/>
            <person name="Rockwell N.C."/>
            <person name="Boyd E.S."/>
            <person name="Tomsho L.P."/>
            <person name="Schuster S.C."/>
            <person name="Henke P."/>
            <person name="Rohde M."/>
            <person name="Overmann J."/>
            <person name="Bryant D.A."/>
        </authorList>
    </citation>
    <scope>NUCLEOTIDE SEQUENCE [LARGE SCALE GENOMIC DNA]</scope>
    <source>
        <strain evidence="1">CR</strain>
    </source>
</reference>
<organism evidence="1 2">
    <name type="scientific">Candidatus Symbiobacter mobilis CR</name>
    <dbReference type="NCBI Taxonomy" id="946483"/>
    <lineage>
        <taxon>Bacteria</taxon>
        <taxon>Pseudomonadati</taxon>
        <taxon>Pseudomonadota</taxon>
        <taxon>Betaproteobacteria</taxon>
        <taxon>Burkholderiales</taxon>
        <taxon>Comamonadaceae</taxon>
    </lineage>
</organism>
<gene>
    <name evidence="1" type="ORF">Cenrod_2364</name>
</gene>
<protein>
    <submittedName>
        <fullName evidence="1">Uncharacterized protein</fullName>
    </submittedName>
</protein>
<evidence type="ECO:0000313" key="1">
    <source>
        <dbReference type="EMBL" id="AGX88423.1"/>
    </source>
</evidence>